<gene>
    <name evidence="6" type="ORF">SteCoe_10478</name>
</gene>
<comment type="caution">
    <text evidence="6">The sequence shown here is derived from an EMBL/GenBank/DDBJ whole genome shotgun (WGS) entry which is preliminary data.</text>
</comment>
<organism evidence="6 7">
    <name type="scientific">Stentor coeruleus</name>
    <dbReference type="NCBI Taxonomy" id="5963"/>
    <lineage>
        <taxon>Eukaryota</taxon>
        <taxon>Sar</taxon>
        <taxon>Alveolata</taxon>
        <taxon>Ciliophora</taxon>
        <taxon>Postciliodesmatophora</taxon>
        <taxon>Heterotrichea</taxon>
        <taxon>Heterotrichida</taxon>
        <taxon>Stentoridae</taxon>
        <taxon>Stentor</taxon>
    </lineage>
</organism>
<evidence type="ECO:0000313" key="7">
    <source>
        <dbReference type="Proteomes" id="UP000187209"/>
    </source>
</evidence>
<dbReference type="SMART" id="SM00184">
    <property type="entry name" value="RING"/>
    <property type="match status" value="1"/>
</dbReference>
<dbReference type="PROSITE" id="PS50089">
    <property type="entry name" value="ZF_RING_2"/>
    <property type="match status" value="1"/>
</dbReference>
<keyword evidence="2 4" id="KW-0863">Zinc-finger</keyword>
<dbReference type="InterPro" id="IPR001841">
    <property type="entry name" value="Znf_RING"/>
</dbReference>
<dbReference type="InterPro" id="IPR013083">
    <property type="entry name" value="Znf_RING/FYVE/PHD"/>
</dbReference>
<keyword evidence="1" id="KW-0479">Metal-binding</keyword>
<keyword evidence="7" id="KW-1185">Reference proteome</keyword>
<proteinExistence type="predicted"/>
<evidence type="ECO:0000313" key="6">
    <source>
        <dbReference type="EMBL" id="OMJ87735.1"/>
    </source>
</evidence>
<name>A0A1R2CFJ8_9CILI</name>
<keyword evidence="3" id="KW-0862">Zinc</keyword>
<dbReference type="AlphaFoldDB" id="A0A1R2CFJ8"/>
<evidence type="ECO:0000259" key="5">
    <source>
        <dbReference type="PROSITE" id="PS50089"/>
    </source>
</evidence>
<evidence type="ECO:0000256" key="4">
    <source>
        <dbReference type="PROSITE-ProRule" id="PRU00175"/>
    </source>
</evidence>
<evidence type="ECO:0000256" key="3">
    <source>
        <dbReference type="ARBA" id="ARBA00022833"/>
    </source>
</evidence>
<dbReference type="Proteomes" id="UP000187209">
    <property type="component" value="Unassembled WGS sequence"/>
</dbReference>
<evidence type="ECO:0000256" key="2">
    <source>
        <dbReference type="ARBA" id="ARBA00022771"/>
    </source>
</evidence>
<dbReference type="OrthoDB" id="291634at2759"/>
<dbReference type="Gene3D" id="3.30.40.10">
    <property type="entry name" value="Zinc/RING finger domain, C3HC4 (zinc finger)"/>
    <property type="match status" value="1"/>
</dbReference>
<accession>A0A1R2CFJ8</accession>
<protein>
    <recommendedName>
        <fullName evidence="5">RING-type domain-containing protein</fullName>
    </recommendedName>
</protein>
<dbReference type="Pfam" id="PF13639">
    <property type="entry name" value="zf-RING_2"/>
    <property type="match status" value="1"/>
</dbReference>
<reference evidence="6 7" key="1">
    <citation type="submission" date="2016-11" db="EMBL/GenBank/DDBJ databases">
        <title>The macronuclear genome of Stentor coeruleus: a giant cell with tiny introns.</title>
        <authorList>
            <person name="Slabodnick M."/>
            <person name="Ruby J.G."/>
            <person name="Reiff S.B."/>
            <person name="Swart E.C."/>
            <person name="Gosai S."/>
            <person name="Prabakaran S."/>
            <person name="Witkowska E."/>
            <person name="Larue G.E."/>
            <person name="Fisher S."/>
            <person name="Freeman R.M."/>
            <person name="Gunawardena J."/>
            <person name="Chu W."/>
            <person name="Stover N.A."/>
            <person name="Gregory B.D."/>
            <person name="Nowacki M."/>
            <person name="Derisi J."/>
            <person name="Roy S.W."/>
            <person name="Marshall W.F."/>
            <person name="Sood P."/>
        </authorList>
    </citation>
    <scope>NUCLEOTIDE SEQUENCE [LARGE SCALE GENOMIC DNA]</scope>
    <source>
        <strain evidence="6">WM001</strain>
    </source>
</reference>
<dbReference type="GO" id="GO:0008270">
    <property type="term" value="F:zinc ion binding"/>
    <property type="evidence" value="ECO:0007669"/>
    <property type="project" value="UniProtKB-KW"/>
</dbReference>
<dbReference type="SUPFAM" id="SSF57850">
    <property type="entry name" value="RING/U-box"/>
    <property type="match status" value="1"/>
</dbReference>
<sequence>MENILKPIWCHACRREFFQSPNLIACGICNSELIEQIEPNCPHPNSFRPEGITQTYATNFNQVPLTIHFIHFTIELPSETTLPATETQINSLESIEYSNSECAICQDSITKGKRMPCGHDFHSQCIAKWLKMKNSCPTCRTSI</sequence>
<dbReference type="EMBL" id="MPUH01000169">
    <property type="protein sequence ID" value="OMJ87735.1"/>
    <property type="molecule type" value="Genomic_DNA"/>
</dbReference>
<evidence type="ECO:0000256" key="1">
    <source>
        <dbReference type="ARBA" id="ARBA00022723"/>
    </source>
</evidence>
<dbReference type="PANTHER" id="PTHR15710">
    <property type="entry name" value="E3 UBIQUITIN-PROTEIN LIGASE PRAJA"/>
    <property type="match status" value="1"/>
</dbReference>
<feature type="domain" description="RING-type" evidence="5">
    <location>
        <begin position="102"/>
        <end position="140"/>
    </location>
</feature>